<dbReference type="OrthoDB" id="4498040at2"/>
<dbReference type="PROSITE" id="PS51257">
    <property type="entry name" value="PROKAR_LIPOPROTEIN"/>
    <property type="match status" value="1"/>
</dbReference>
<dbReference type="Gene3D" id="1.10.530.10">
    <property type="match status" value="1"/>
</dbReference>
<feature type="signal peptide" evidence="1">
    <location>
        <begin position="1"/>
        <end position="23"/>
    </location>
</feature>
<dbReference type="RefSeq" id="WP_150068648.1">
    <property type="nucleotide sequence ID" value="NZ_JBEPDJ010000009.1"/>
</dbReference>
<accession>A0A5M7BLA0</accession>
<evidence type="ECO:0000313" key="3">
    <source>
        <dbReference type="EMBL" id="KAA5830549.1"/>
    </source>
</evidence>
<evidence type="ECO:0000259" key="2">
    <source>
        <dbReference type="Pfam" id="PF01464"/>
    </source>
</evidence>
<dbReference type="SUPFAM" id="SSF53955">
    <property type="entry name" value="Lysozyme-like"/>
    <property type="match status" value="1"/>
</dbReference>
<feature type="chain" id="PRO_5038917991" evidence="1">
    <location>
        <begin position="24"/>
        <end position="206"/>
    </location>
</feature>
<organism evidence="3 4">
    <name type="scientific">Saccharopolyspora hirsuta</name>
    <dbReference type="NCBI Taxonomy" id="1837"/>
    <lineage>
        <taxon>Bacteria</taxon>
        <taxon>Bacillati</taxon>
        <taxon>Actinomycetota</taxon>
        <taxon>Actinomycetes</taxon>
        <taxon>Pseudonocardiales</taxon>
        <taxon>Pseudonocardiaceae</taxon>
        <taxon>Saccharopolyspora</taxon>
    </lineage>
</organism>
<feature type="domain" description="Transglycosylase SLT" evidence="2">
    <location>
        <begin position="58"/>
        <end position="174"/>
    </location>
</feature>
<reference evidence="3 4" key="1">
    <citation type="submission" date="2019-09" db="EMBL/GenBank/DDBJ databases">
        <title>Draft genome sequence of the thermophilic Saccharopolyspora hirsuta VKM Ac-666T.</title>
        <authorList>
            <person name="Lobastova T.G."/>
            <person name="Fokina V."/>
            <person name="Bragin E.Y."/>
            <person name="Shtratnikova V.Y."/>
            <person name="Starodumova I.P."/>
            <person name="Tarlachkov S.V."/>
            <person name="Donova M.V."/>
        </authorList>
    </citation>
    <scope>NUCLEOTIDE SEQUENCE [LARGE SCALE GENOMIC DNA]</scope>
    <source>
        <strain evidence="3 4">VKM Ac-666</strain>
    </source>
</reference>
<dbReference type="PANTHER" id="PTHR37423:SF6">
    <property type="entry name" value="CELL DIVISION COORDINATOR CPOB"/>
    <property type="match status" value="1"/>
</dbReference>
<gene>
    <name evidence="3" type="ORF">F1721_22035</name>
</gene>
<proteinExistence type="predicted"/>
<dbReference type="Pfam" id="PF01464">
    <property type="entry name" value="SLT"/>
    <property type="match status" value="1"/>
</dbReference>
<dbReference type="AlphaFoldDB" id="A0A5M7BLA0"/>
<sequence>MTRRVGWRWFAACALVAATAGCAAVRDAAPAAPVATTSAAPNSADQDPARFAAQVVARAREAGVDPQLVMAILYNESYKPHDPAAERAWLQLDPDAALGVANMHRVAFDEVKADRDFAGRDWLELPDDPDLAIRAAAWYLHDLAAMLPDQRSGAHSTAELLALGYNAGPGNMRAFAKGSPPGPQAQSYLDRLRENWQRAGEAVAGR</sequence>
<dbReference type="Proteomes" id="UP000323946">
    <property type="component" value="Unassembled WGS sequence"/>
</dbReference>
<evidence type="ECO:0000313" key="4">
    <source>
        <dbReference type="Proteomes" id="UP000323946"/>
    </source>
</evidence>
<evidence type="ECO:0000256" key="1">
    <source>
        <dbReference type="SAM" id="SignalP"/>
    </source>
</evidence>
<name>A0A5M7BLA0_SACHI</name>
<protein>
    <submittedName>
        <fullName evidence="3">Lytic transglycosylase domain-containing protein</fullName>
    </submittedName>
</protein>
<dbReference type="InterPro" id="IPR023346">
    <property type="entry name" value="Lysozyme-like_dom_sf"/>
</dbReference>
<keyword evidence="4" id="KW-1185">Reference proteome</keyword>
<dbReference type="PANTHER" id="PTHR37423">
    <property type="entry name" value="SOLUBLE LYTIC MUREIN TRANSGLYCOSYLASE-RELATED"/>
    <property type="match status" value="1"/>
</dbReference>
<dbReference type="SMR" id="A0A5M7BLA0"/>
<comment type="caution">
    <text evidence="3">The sequence shown here is derived from an EMBL/GenBank/DDBJ whole genome shotgun (WGS) entry which is preliminary data.</text>
</comment>
<dbReference type="InterPro" id="IPR008258">
    <property type="entry name" value="Transglycosylase_SLT_dom_1"/>
</dbReference>
<dbReference type="EMBL" id="VWPH01000010">
    <property type="protein sequence ID" value="KAA5830549.1"/>
    <property type="molecule type" value="Genomic_DNA"/>
</dbReference>
<keyword evidence="1" id="KW-0732">Signal</keyword>